<sequence>MYIEGTIEETKDFNKTTSAVANNQTSTSTGATKASAAVTVTTTATTHKISGNKKKMDHSDDSGKFSVHSRYNNASSNLIIESDNGDDDEELQENKQQQSDKGLAGLKKMERNVEDDFVIKSKSPQQQPHKGREASEAAEKASAMIFNYVGFLLSFYFC</sequence>
<dbReference type="KEGG" id="hro:HELRODRAFT_160334"/>
<dbReference type="InParanoid" id="T1EQ39"/>
<dbReference type="AlphaFoldDB" id="T1EQ39"/>
<organism evidence="3 4">
    <name type="scientific">Helobdella robusta</name>
    <name type="common">Californian leech</name>
    <dbReference type="NCBI Taxonomy" id="6412"/>
    <lineage>
        <taxon>Eukaryota</taxon>
        <taxon>Metazoa</taxon>
        <taxon>Spiralia</taxon>
        <taxon>Lophotrochozoa</taxon>
        <taxon>Annelida</taxon>
        <taxon>Clitellata</taxon>
        <taxon>Hirudinea</taxon>
        <taxon>Rhynchobdellida</taxon>
        <taxon>Glossiphoniidae</taxon>
        <taxon>Helobdella</taxon>
    </lineage>
</organism>
<keyword evidence="4" id="KW-1185">Reference proteome</keyword>
<gene>
    <name evidence="3" type="primary">20198689</name>
    <name evidence="2" type="ORF">HELRODRAFT_160334</name>
</gene>
<dbReference type="Proteomes" id="UP000015101">
    <property type="component" value="Unassembled WGS sequence"/>
</dbReference>
<reference evidence="3" key="3">
    <citation type="submission" date="2015-06" db="UniProtKB">
        <authorList>
            <consortium name="EnsemblMetazoa"/>
        </authorList>
    </citation>
    <scope>IDENTIFICATION</scope>
</reference>
<feature type="compositionally biased region" description="Polar residues" evidence="1">
    <location>
        <begin position="15"/>
        <end position="24"/>
    </location>
</feature>
<protein>
    <submittedName>
        <fullName evidence="2 3">Uncharacterized protein</fullName>
    </submittedName>
</protein>
<feature type="compositionally biased region" description="Low complexity" evidence="1">
    <location>
        <begin position="25"/>
        <end position="46"/>
    </location>
</feature>
<dbReference type="CTD" id="20198689"/>
<name>T1EQ39_HELRO</name>
<dbReference type="EMBL" id="AMQM01000577">
    <property type="status" value="NOT_ANNOTATED_CDS"/>
    <property type="molecule type" value="Genomic_DNA"/>
</dbReference>
<evidence type="ECO:0000256" key="1">
    <source>
        <dbReference type="SAM" id="MobiDB-lite"/>
    </source>
</evidence>
<evidence type="ECO:0000313" key="3">
    <source>
        <dbReference type="EnsemblMetazoa" id="HelroP160334"/>
    </source>
</evidence>
<dbReference type="EnsemblMetazoa" id="HelroT160334">
    <property type="protein sequence ID" value="HelroP160334"/>
    <property type="gene ID" value="HelroG160334"/>
</dbReference>
<dbReference type="RefSeq" id="XP_009015549.1">
    <property type="nucleotide sequence ID" value="XM_009017301.1"/>
</dbReference>
<evidence type="ECO:0000313" key="4">
    <source>
        <dbReference type="Proteomes" id="UP000015101"/>
    </source>
</evidence>
<feature type="region of interest" description="Disordered" evidence="1">
    <location>
        <begin position="1"/>
        <end position="105"/>
    </location>
</feature>
<feature type="region of interest" description="Disordered" evidence="1">
    <location>
        <begin position="117"/>
        <end position="137"/>
    </location>
</feature>
<accession>T1EQ39</accession>
<proteinExistence type="predicted"/>
<dbReference type="GeneID" id="20198689"/>
<dbReference type="EMBL" id="KB096324">
    <property type="protein sequence ID" value="ESO06181.1"/>
    <property type="molecule type" value="Genomic_DNA"/>
</dbReference>
<reference evidence="2 4" key="2">
    <citation type="journal article" date="2013" name="Nature">
        <title>Insights into bilaterian evolution from three spiralian genomes.</title>
        <authorList>
            <person name="Simakov O."/>
            <person name="Marletaz F."/>
            <person name="Cho S.J."/>
            <person name="Edsinger-Gonzales E."/>
            <person name="Havlak P."/>
            <person name="Hellsten U."/>
            <person name="Kuo D.H."/>
            <person name="Larsson T."/>
            <person name="Lv J."/>
            <person name="Arendt D."/>
            <person name="Savage R."/>
            <person name="Osoegawa K."/>
            <person name="de Jong P."/>
            <person name="Grimwood J."/>
            <person name="Chapman J.A."/>
            <person name="Shapiro H."/>
            <person name="Aerts A."/>
            <person name="Otillar R.P."/>
            <person name="Terry A.Y."/>
            <person name="Boore J.L."/>
            <person name="Grigoriev I.V."/>
            <person name="Lindberg D.R."/>
            <person name="Seaver E.C."/>
            <person name="Weisblat D.A."/>
            <person name="Putnam N.H."/>
            <person name="Rokhsar D.S."/>
        </authorList>
    </citation>
    <scope>NUCLEOTIDE SEQUENCE</scope>
</reference>
<evidence type="ECO:0000313" key="2">
    <source>
        <dbReference type="EMBL" id="ESO06181.1"/>
    </source>
</evidence>
<feature type="compositionally biased region" description="Polar residues" evidence="1">
    <location>
        <begin position="69"/>
        <end position="79"/>
    </location>
</feature>
<dbReference type="HOGENOM" id="CLU_1671231_0_0_1"/>
<reference evidence="4" key="1">
    <citation type="submission" date="2012-12" db="EMBL/GenBank/DDBJ databases">
        <authorList>
            <person name="Hellsten U."/>
            <person name="Grimwood J."/>
            <person name="Chapman J.A."/>
            <person name="Shapiro H."/>
            <person name="Aerts A."/>
            <person name="Otillar R.P."/>
            <person name="Terry A.Y."/>
            <person name="Boore J.L."/>
            <person name="Simakov O."/>
            <person name="Marletaz F."/>
            <person name="Cho S.-J."/>
            <person name="Edsinger-Gonzales E."/>
            <person name="Havlak P."/>
            <person name="Kuo D.-H."/>
            <person name="Larsson T."/>
            <person name="Lv J."/>
            <person name="Arendt D."/>
            <person name="Savage R."/>
            <person name="Osoegawa K."/>
            <person name="de Jong P."/>
            <person name="Lindberg D.R."/>
            <person name="Seaver E.C."/>
            <person name="Weisblat D.A."/>
            <person name="Putnam N.H."/>
            <person name="Grigoriev I.V."/>
            <person name="Rokhsar D.S."/>
        </authorList>
    </citation>
    <scope>NUCLEOTIDE SEQUENCE</scope>
</reference>